<dbReference type="EMBL" id="ML213655">
    <property type="protein sequence ID" value="TFK33109.1"/>
    <property type="molecule type" value="Genomic_DNA"/>
</dbReference>
<keyword evidence="2" id="KW-1185">Reference proteome</keyword>
<sequence>MFYQAIPDVGLHSLYANDKVIQTNLRHNPLDIELDLHNTPPINAQSPVYHSLSSSRLESQIRHFHAILTPFLYEGASFHNQCFSDWVGAITINQGFMLPPSSVQRVFHREKLEVDLYSNFLVKSGVVEGNWHRFSIDPGVDDHRQLEHCYITLSLGRSNSNEVYDSLFAYSHKILLSHPLGKWWLANRIDVELATGVEFSLSFDIHKPLGPDIYFFLAAPAIDDFGSIADLQFFWSRDPTGKSRLSTFETGISPPKIITNFLQICLDHQHIVTLQTLYHSLGLGQDPNAIIELFNLPPIELYFSKELNLYWPLQIAYTFLLLDLILTKERVTMISTVVSQKAILIRVNDVWLLALDIQTTARGFMHIG</sequence>
<gene>
    <name evidence="1" type="ORF">BDQ12DRAFT_769442</name>
</gene>
<dbReference type="Proteomes" id="UP000308652">
    <property type="component" value="Unassembled WGS sequence"/>
</dbReference>
<organism evidence="1 2">
    <name type="scientific">Crucibulum laeve</name>
    <dbReference type="NCBI Taxonomy" id="68775"/>
    <lineage>
        <taxon>Eukaryota</taxon>
        <taxon>Fungi</taxon>
        <taxon>Dikarya</taxon>
        <taxon>Basidiomycota</taxon>
        <taxon>Agaricomycotina</taxon>
        <taxon>Agaricomycetes</taxon>
        <taxon>Agaricomycetidae</taxon>
        <taxon>Agaricales</taxon>
        <taxon>Agaricineae</taxon>
        <taxon>Nidulariaceae</taxon>
        <taxon>Crucibulum</taxon>
    </lineage>
</organism>
<evidence type="ECO:0000313" key="1">
    <source>
        <dbReference type="EMBL" id="TFK33109.1"/>
    </source>
</evidence>
<protein>
    <submittedName>
        <fullName evidence="1">Uncharacterized protein</fullName>
    </submittedName>
</protein>
<proteinExistence type="predicted"/>
<name>A0A5C3LJ22_9AGAR</name>
<reference evidence="1 2" key="1">
    <citation type="journal article" date="2019" name="Nat. Ecol. Evol.">
        <title>Megaphylogeny resolves global patterns of mushroom evolution.</title>
        <authorList>
            <person name="Varga T."/>
            <person name="Krizsan K."/>
            <person name="Foldi C."/>
            <person name="Dima B."/>
            <person name="Sanchez-Garcia M."/>
            <person name="Sanchez-Ramirez S."/>
            <person name="Szollosi G.J."/>
            <person name="Szarkandi J.G."/>
            <person name="Papp V."/>
            <person name="Albert L."/>
            <person name="Andreopoulos W."/>
            <person name="Angelini C."/>
            <person name="Antonin V."/>
            <person name="Barry K.W."/>
            <person name="Bougher N.L."/>
            <person name="Buchanan P."/>
            <person name="Buyck B."/>
            <person name="Bense V."/>
            <person name="Catcheside P."/>
            <person name="Chovatia M."/>
            <person name="Cooper J."/>
            <person name="Damon W."/>
            <person name="Desjardin D."/>
            <person name="Finy P."/>
            <person name="Geml J."/>
            <person name="Haridas S."/>
            <person name="Hughes K."/>
            <person name="Justo A."/>
            <person name="Karasinski D."/>
            <person name="Kautmanova I."/>
            <person name="Kiss B."/>
            <person name="Kocsube S."/>
            <person name="Kotiranta H."/>
            <person name="LaButti K.M."/>
            <person name="Lechner B.E."/>
            <person name="Liimatainen K."/>
            <person name="Lipzen A."/>
            <person name="Lukacs Z."/>
            <person name="Mihaltcheva S."/>
            <person name="Morgado L.N."/>
            <person name="Niskanen T."/>
            <person name="Noordeloos M.E."/>
            <person name="Ohm R.A."/>
            <person name="Ortiz-Santana B."/>
            <person name="Ovrebo C."/>
            <person name="Racz N."/>
            <person name="Riley R."/>
            <person name="Savchenko A."/>
            <person name="Shiryaev A."/>
            <person name="Soop K."/>
            <person name="Spirin V."/>
            <person name="Szebenyi C."/>
            <person name="Tomsovsky M."/>
            <person name="Tulloss R.E."/>
            <person name="Uehling J."/>
            <person name="Grigoriev I.V."/>
            <person name="Vagvolgyi C."/>
            <person name="Papp T."/>
            <person name="Martin F.M."/>
            <person name="Miettinen O."/>
            <person name="Hibbett D.S."/>
            <person name="Nagy L.G."/>
        </authorList>
    </citation>
    <scope>NUCLEOTIDE SEQUENCE [LARGE SCALE GENOMIC DNA]</scope>
    <source>
        <strain evidence="1 2">CBS 166.37</strain>
    </source>
</reference>
<accession>A0A5C3LJ22</accession>
<evidence type="ECO:0000313" key="2">
    <source>
        <dbReference type="Proteomes" id="UP000308652"/>
    </source>
</evidence>
<dbReference type="AlphaFoldDB" id="A0A5C3LJ22"/>